<feature type="region of interest" description="Disordered" evidence="1">
    <location>
        <begin position="142"/>
        <end position="174"/>
    </location>
</feature>
<reference evidence="2" key="1">
    <citation type="journal article" date="2018" name="Genome Biol. Evol.">
        <title>Genomics and development of Lentinus tigrinus, a white-rot wood-decaying mushroom with dimorphic fruiting bodies.</title>
        <authorList>
            <person name="Wu B."/>
            <person name="Xu Z."/>
            <person name="Knudson A."/>
            <person name="Carlson A."/>
            <person name="Chen N."/>
            <person name="Kovaka S."/>
            <person name="LaButti K."/>
            <person name="Lipzen A."/>
            <person name="Pennachio C."/>
            <person name="Riley R."/>
            <person name="Schakwitz W."/>
            <person name="Umezawa K."/>
            <person name="Ohm R.A."/>
            <person name="Grigoriev I.V."/>
            <person name="Nagy L.G."/>
            <person name="Gibbons J."/>
            <person name="Hibbett D."/>
        </authorList>
    </citation>
    <scope>NUCLEOTIDE SEQUENCE [LARGE SCALE GENOMIC DNA]</scope>
    <source>
        <strain evidence="2">ALCF2SS1-6</strain>
    </source>
</reference>
<dbReference type="EMBL" id="ML122274">
    <property type="protein sequence ID" value="RPD58680.1"/>
    <property type="molecule type" value="Genomic_DNA"/>
</dbReference>
<evidence type="ECO:0000313" key="3">
    <source>
        <dbReference type="Proteomes" id="UP000313359"/>
    </source>
</evidence>
<accession>A0A5C2S540</accession>
<dbReference type="Proteomes" id="UP000313359">
    <property type="component" value="Unassembled WGS sequence"/>
</dbReference>
<proteinExistence type="predicted"/>
<evidence type="ECO:0000256" key="1">
    <source>
        <dbReference type="SAM" id="MobiDB-lite"/>
    </source>
</evidence>
<evidence type="ECO:0000313" key="2">
    <source>
        <dbReference type="EMBL" id="RPD58680.1"/>
    </source>
</evidence>
<feature type="compositionally biased region" description="Low complexity" evidence="1">
    <location>
        <begin position="154"/>
        <end position="168"/>
    </location>
</feature>
<dbReference type="AlphaFoldDB" id="A0A5C2S540"/>
<feature type="region of interest" description="Disordered" evidence="1">
    <location>
        <begin position="84"/>
        <end position="104"/>
    </location>
</feature>
<keyword evidence="3" id="KW-1185">Reference proteome</keyword>
<protein>
    <submittedName>
        <fullName evidence="2">Uncharacterized protein</fullName>
    </submittedName>
</protein>
<sequence>MRPLDARTRDTPRASSGPALPLSARDCFLRSFTPEPHSLRPAYMLDWPATSRADMLSRIESKSRAACECGRMCAPDAAGRVAAWKQGQDAAGGDRGSGSVLNPGHEQLRDLAGVLRLRLPEPGAGSAHADFSEHVARLAQGRGVFHARSRSRSLPRPSRLLTPASSPATNTRPR</sequence>
<name>A0A5C2S540_9APHY</name>
<gene>
    <name evidence="2" type="ORF">L227DRAFT_184641</name>
</gene>
<organism evidence="2 3">
    <name type="scientific">Lentinus tigrinus ALCF2SS1-6</name>
    <dbReference type="NCBI Taxonomy" id="1328759"/>
    <lineage>
        <taxon>Eukaryota</taxon>
        <taxon>Fungi</taxon>
        <taxon>Dikarya</taxon>
        <taxon>Basidiomycota</taxon>
        <taxon>Agaricomycotina</taxon>
        <taxon>Agaricomycetes</taxon>
        <taxon>Polyporales</taxon>
        <taxon>Polyporaceae</taxon>
        <taxon>Lentinus</taxon>
    </lineage>
</organism>